<dbReference type="Proteomes" id="UP000005237">
    <property type="component" value="Unassembled WGS sequence"/>
</dbReference>
<protein>
    <submittedName>
        <fullName evidence="2">Uncharacterized protein</fullName>
    </submittedName>
</protein>
<feature type="compositionally biased region" description="Low complexity" evidence="1">
    <location>
        <begin position="279"/>
        <end position="298"/>
    </location>
</feature>
<proteinExistence type="predicted"/>
<dbReference type="AlphaFoldDB" id="A0A8R1DFM4"/>
<reference evidence="2" key="2">
    <citation type="submission" date="2022-06" db="UniProtKB">
        <authorList>
            <consortium name="EnsemblMetazoa"/>
        </authorList>
    </citation>
    <scope>IDENTIFICATION</scope>
    <source>
        <strain evidence="2">DF5081</strain>
    </source>
</reference>
<feature type="region of interest" description="Disordered" evidence="1">
    <location>
        <begin position="358"/>
        <end position="399"/>
    </location>
</feature>
<sequence>MDCNGNISENPFLKQDNAAKRLIRRRPIIIKDTDTIKSDIGFKMKSADFREDNPDSPNGDLEYGPGIVEKLRAKFAKMSGAQKQQERSMATQSKKYSSCDDLLSESDVTLKVVKTSAPSSELQRRTSRSISDMLENDDIPKQIVSTYSEIEEEEEIKSITQLRRRFENHGDNAMKMRFARDPAQLISKFQLEHSEQWKSNPNTDMQINKPPVLNNITAHKPIPVQKPVEVQPAQIAQPKTSNVLKVLNDGEAVAGEPEFVQIARRLRRFQPQIHDTAQSSNTTSVSYTNSTNNNNMHNNNFASYSTKTTEAPMPVPPAQPAPVRPATLSMWQRRQPEVPQYSETAKIIRDTCDIAVLPPDPHSARGSKQPIPSITTENDRPSIPVETSPPPEEPKPNVLDNYSQFRKTIVDISSDRESVANTVFKYDNTSSPYIEKSPVSNNLWKRMNSNSAPETVVSSPTASKLSFLSLRRQLRPMWSQYP</sequence>
<reference evidence="3" key="1">
    <citation type="submission" date="2010-08" db="EMBL/GenBank/DDBJ databases">
        <authorList>
            <consortium name="Caenorhabditis japonica Sequencing Consortium"/>
            <person name="Wilson R.K."/>
        </authorList>
    </citation>
    <scope>NUCLEOTIDE SEQUENCE [LARGE SCALE GENOMIC DNA]</scope>
    <source>
        <strain evidence="3">DF5081</strain>
    </source>
</reference>
<feature type="region of interest" description="Disordered" evidence="1">
    <location>
        <begin position="276"/>
        <end position="298"/>
    </location>
</feature>
<evidence type="ECO:0000313" key="2">
    <source>
        <dbReference type="EnsemblMetazoa" id="CJA01055.1"/>
    </source>
</evidence>
<organism evidence="2 3">
    <name type="scientific">Caenorhabditis japonica</name>
    <dbReference type="NCBI Taxonomy" id="281687"/>
    <lineage>
        <taxon>Eukaryota</taxon>
        <taxon>Metazoa</taxon>
        <taxon>Ecdysozoa</taxon>
        <taxon>Nematoda</taxon>
        <taxon>Chromadorea</taxon>
        <taxon>Rhabditida</taxon>
        <taxon>Rhabditina</taxon>
        <taxon>Rhabditomorpha</taxon>
        <taxon>Rhabditoidea</taxon>
        <taxon>Rhabditidae</taxon>
        <taxon>Peloderinae</taxon>
        <taxon>Caenorhabditis</taxon>
    </lineage>
</organism>
<name>A0A8R1DFM4_CAEJA</name>
<dbReference type="EnsemblMetazoa" id="CJA01055.1">
    <property type="protein sequence ID" value="CJA01055.1"/>
    <property type="gene ID" value="WBGene00120259"/>
</dbReference>
<evidence type="ECO:0000313" key="3">
    <source>
        <dbReference type="Proteomes" id="UP000005237"/>
    </source>
</evidence>
<accession>A0A8R1DFM4</accession>
<keyword evidence="3" id="KW-1185">Reference proteome</keyword>
<evidence type="ECO:0000256" key="1">
    <source>
        <dbReference type="SAM" id="MobiDB-lite"/>
    </source>
</evidence>